<dbReference type="GO" id="GO:0030054">
    <property type="term" value="C:cell junction"/>
    <property type="evidence" value="ECO:0007669"/>
    <property type="project" value="UniProtKB-ARBA"/>
</dbReference>
<evidence type="ECO:0000259" key="6">
    <source>
        <dbReference type="PROSITE" id="PS50106"/>
    </source>
</evidence>
<proteinExistence type="predicted"/>
<keyword evidence="10" id="KW-1185">Reference proteome</keyword>
<dbReference type="GeneID" id="8240107"/>
<dbReference type="SMART" id="SM00228">
    <property type="entry name" value="PDZ"/>
    <property type="match status" value="5"/>
</dbReference>
<evidence type="ECO:0000259" key="7">
    <source>
        <dbReference type="PROSITE" id="PS51022"/>
    </source>
</evidence>
<reference evidence="8" key="1">
    <citation type="submission" date="2007-04" db="EMBL/GenBank/DDBJ databases">
        <title>Annotation of Pediculus humanus corporis strain USDA.</title>
        <authorList>
            <person name="Kirkness E."/>
            <person name="Hannick L."/>
            <person name="Hass B."/>
            <person name="Bruggner R."/>
            <person name="Lawson D."/>
            <person name="Bidwell S."/>
            <person name="Joardar V."/>
            <person name="Caler E."/>
            <person name="Walenz B."/>
            <person name="Inman J."/>
            <person name="Schobel S."/>
            <person name="Galinsky K."/>
            <person name="Amedeo P."/>
            <person name="Strausberg R."/>
        </authorList>
    </citation>
    <scope>NUCLEOTIDE SEQUENCE</scope>
    <source>
        <strain evidence="8">USDA</strain>
    </source>
</reference>
<evidence type="ECO:0000313" key="8">
    <source>
        <dbReference type="EMBL" id="EEB12454.1"/>
    </source>
</evidence>
<dbReference type="InterPro" id="IPR004172">
    <property type="entry name" value="L27_dom"/>
</dbReference>
<evidence type="ECO:0000256" key="2">
    <source>
        <dbReference type="ARBA" id="ARBA00022553"/>
    </source>
</evidence>
<dbReference type="EMBL" id="AAZO01002103">
    <property type="status" value="NOT_ANNOTATED_CDS"/>
    <property type="molecule type" value="Genomic_DNA"/>
</dbReference>
<evidence type="ECO:0008006" key="11">
    <source>
        <dbReference type="Google" id="ProtNLM"/>
    </source>
</evidence>
<dbReference type="VEuPathDB" id="VectorBase:PHUM180840"/>
<organism>
    <name type="scientific">Pediculus humanus subsp. corporis</name>
    <name type="common">Body louse</name>
    <dbReference type="NCBI Taxonomy" id="121224"/>
    <lineage>
        <taxon>Eukaryota</taxon>
        <taxon>Metazoa</taxon>
        <taxon>Ecdysozoa</taxon>
        <taxon>Arthropoda</taxon>
        <taxon>Hexapoda</taxon>
        <taxon>Insecta</taxon>
        <taxon>Pterygota</taxon>
        <taxon>Neoptera</taxon>
        <taxon>Paraneoptera</taxon>
        <taxon>Psocodea</taxon>
        <taxon>Troctomorpha</taxon>
        <taxon>Phthiraptera</taxon>
        <taxon>Anoplura</taxon>
        <taxon>Pediculidae</taxon>
        <taxon>Pediculus</taxon>
    </lineage>
</organism>
<dbReference type="Gene3D" id="2.30.42.10">
    <property type="match status" value="5"/>
</dbReference>
<dbReference type="InterPro" id="IPR051342">
    <property type="entry name" value="PDZ_scaffold"/>
</dbReference>
<reference evidence="8" key="2">
    <citation type="submission" date="2007-04" db="EMBL/GenBank/DDBJ databases">
        <title>The genome of the human body louse.</title>
        <authorList>
            <consortium name="The Human Body Louse Genome Consortium"/>
            <person name="Kirkness E."/>
            <person name="Walenz B."/>
            <person name="Hass B."/>
            <person name="Bruggner R."/>
            <person name="Strausberg R."/>
        </authorList>
    </citation>
    <scope>NUCLEOTIDE SEQUENCE</scope>
    <source>
        <strain evidence="8">USDA</strain>
    </source>
</reference>
<feature type="domain" description="PDZ" evidence="6">
    <location>
        <begin position="684"/>
        <end position="774"/>
    </location>
</feature>
<dbReference type="OrthoDB" id="6022242at2759"/>
<accession>E0VGE8</accession>
<dbReference type="CDD" id="cd06689">
    <property type="entry name" value="PDZ1_MUPP1-like"/>
    <property type="match status" value="1"/>
</dbReference>
<feature type="domain" description="L27" evidence="7">
    <location>
        <begin position="3"/>
        <end position="67"/>
    </location>
</feature>
<feature type="compositionally biased region" description="Polar residues" evidence="5">
    <location>
        <begin position="997"/>
        <end position="1008"/>
    </location>
</feature>
<dbReference type="FunFam" id="2.30.42.10:FF:000070">
    <property type="entry name" value="Multiple PDZ domain protein"/>
    <property type="match status" value="1"/>
</dbReference>
<dbReference type="RefSeq" id="XP_002425192.1">
    <property type="nucleotide sequence ID" value="XM_002425147.1"/>
</dbReference>
<evidence type="ECO:0000256" key="1">
    <source>
        <dbReference type="ARBA" id="ARBA00004370"/>
    </source>
</evidence>
<dbReference type="CDD" id="cd06791">
    <property type="entry name" value="PDZ3_MUPP1-like"/>
    <property type="match status" value="1"/>
</dbReference>
<dbReference type="EMBL" id="DS235140">
    <property type="protein sequence ID" value="EEB12454.1"/>
    <property type="molecule type" value="Genomic_DNA"/>
</dbReference>
<keyword evidence="4" id="KW-0472">Membrane</keyword>
<dbReference type="PROSITE" id="PS51022">
    <property type="entry name" value="L27"/>
    <property type="match status" value="1"/>
</dbReference>
<evidence type="ECO:0000256" key="3">
    <source>
        <dbReference type="ARBA" id="ARBA00022737"/>
    </source>
</evidence>
<dbReference type="OMA" id="FNNHQAV"/>
<feature type="region of interest" description="Disordered" evidence="5">
    <location>
        <begin position="981"/>
        <end position="1008"/>
    </location>
</feature>
<feature type="region of interest" description="Disordered" evidence="5">
    <location>
        <begin position="261"/>
        <end position="282"/>
    </location>
</feature>
<reference evidence="9" key="3">
    <citation type="submission" date="2020-05" db="UniProtKB">
        <authorList>
            <consortium name="EnsemblMetazoa"/>
        </authorList>
    </citation>
    <scope>IDENTIFICATION</scope>
    <source>
        <strain evidence="9">USDA</strain>
    </source>
</reference>
<protein>
    <recommendedName>
        <fullName evidence="11">Patj</fullName>
    </recommendedName>
</protein>
<dbReference type="HOGENOM" id="CLU_006771_1_0_1"/>
<dbReference type="CDD" id="cd06667">
    <property type="entry name" value="PDZ2_MUPP1-like"/>
    <property type="match status" value="1"/>
</dbReference>
<feature type="domain" description="PDZ" evidence="6">
    <location>
        <begin position="297"/>
        <end position="377"/>
    </location>
</feature>
<dbReference type="PANTHER" id="PTHR19964:SF92">
    <property type="entry name" value="PATJ HOMOLOG"/>
    <property type="match status" value="1"/>
</dbReference>
<dbReference type="CTD" id="8240107"/>
<dbReference type="GO" id="GO:0016020">
    <property type="term" value="C:membrane"/>
    <property type="evidence" value="ECO:0007669"/>
    <property type="project" value="UniProtKB-SubCell"/>
</dbReference>
<dbReference type="InterPro" id="IPR001478">
    <property type="entry name" value="PDZ"/>
</dbReference>
<dbReference type="KEGG" id="phu:Phum_PHUM180840"/>
<dbReference type="PROSITE" id="PS50106">
    <property type="entry name" value="PDZ"/>
    <property type="match status" value="5"/>
</dbReference>
<dbReference type="Proteomes" id="UP000009046">
    <property type="component" value="Unassembled WGS sequence"/>
</dbReference>
<feature type="domain" description="PDZ" evidence="6">
    <location>
        <begin position="858"/>
        <end position="936"/>
    </location>
</feature>
<feature type="region of interest" description="Disordered" evidence="5">
    <location>
        <begin position="115"/>
        <end position="146"/>
    </location>
</feature>
<dbReference type="STRING" id="121224.E0VGE8"/>
<evidence type="ECO:0000313" key="10">
    <source>
        <dbReference type="Proteomes" id="UP000009046"/>
    </source>
</evidence>
<feature type="compositionally biased region" description="Polar residues" evidence="5">
    <location>
        <begin position="132"/>
        <end position="146"/>
    </location>
</feature>
<evidence type="ECO:0000313" key="9">
    <source>
        <dbReference type="EnsemblMetazoa" id="PHUM180840-PA"/>
    </source>
</evidence>
<name>E0VGE8_PEDHC</name>
<comment type="subcellular location">
    <subcellularLocation>
        <location evidence="1">Membrane</location>
    </subcellularLocation>
</comment>
<gene>
    <name evidence="9" type="primary">8240107</name>
    <name evidence="8" type="ORF">Phum_PHUM180840</name>
</gene>
<sequence length="1008" mass="109303">MSFSKDCSSALHMLEHIQQTINNTDDVQLQMQTAEDINMLISVFSNPILRSIVSIEDSLGELNQQLQQHPSILPVDLYVTPSGELSLNVVPPDEMYDSQFDSKFVARQQYDDQTVPIAKLSNSSSTDTSTSPQLETPSTTNGTLPPITTQTYAIEFQKAIEESSRGRDIINVQLFKPEGSSLGFSVVGLRSEEKGELGIFVQDIQNMGIAGRDGNLREGDQILAIDGQPLDSNISHQQAISILQKARGLVELVVAREAEEETQENQFPVARSPSAVSDSSKAGSDMVLNTEWSQVEVIDLVNDGSGLGFGIIGGRSTGVVVKTILPGGVADRDSRLQSGDHILQIGDVNLRGMGSEQVAAVLRQSGSHVRLVVARPVEPTSPDYQALGSHAPIVPTKILGDPEELDRHLLQNGYTETLSRQTPVLEAYNDHFIFREHQQDIEMHPQATLVMDAVRNPVGSSIPILTAPSLSVLTMDMLPLETSDLPEMEKFTVELKKDLHGLGITIAGYVCEKEELSGIFVKSISEGSAADVCKKIQVNDRIVEVDGRSLQGYTNHQAVEVLRSTGQTVRLCLERYLRGPKFEQLQQAIAASEIKLPTPISSSADSLPHLAISSSGEPNEIKAERKSSGNLMLENIESDNMNIDICDLDMLIDNDYEGTLKPTVEAAIQAKWKKILGDDSEIIVAQLCKLSEGGGLGISLEGTVDVEHGQEVRPHHYIRSILPEGPVGQNGRLRSGDELLEVNGYRLLGMNHIEVVSILKDLSMSVRMVCARRSDSTLPHRLNDTTQDKAAFAGRNILGGSLQNLIPATDRLVKAKSDGSLASTTTTATATDGSFSKMKSRSLEPLTGLAMWSSEPQIIELVKGERGLGFSILDYQDPMDPNETVIVIRSLVPGGVAQLDGQLIPGDRLVFVNDTNLENASLDQAVQALKGAPKGIVRIGVAKPLPIPDSVSNCQVSEETNRTETVSHEFYNDQLHGKEGIEQISGSNGGDEEGGSPTQNVLMKSESF</sequence>
<evidence type="ECO:0000256" key="4">
    <source>
        <dbReference type="ARBA" id="ARBA00023136"/>
    </source>
</evidence>
<keyword evidence="2" id="KW-0597">Phosphoprotein</keyword>
<dbReference type="EnsemblMetazoa" id="PHUM180840-RA">
    <property type="protein sequence ID" value="PHUM180840-PA"/>
    <property type="gene ID" value="PHUM180840"/>
</dbReference>
<evidence type="ECO:0000256" key="5">
    <source>
        <dbReference type="SAM" id="MobiDB-lite"/>
    </source>
</evidence>
<dbReference type="FunCoup" id="E0VGE8">
    <property type="interactions" value="82"/>
</dbReference>
<dbReference type="CDD" id="cd06669">
    <property type="entry name" value="PDZ5_MUPP1-like"/>
    <property type="match status" value="1"/>
</dbReference>
<dbReference type="PANTHER" id="PTHR19964">
    <property type="entry name" value="MULTIPLE PDZ DOMAIN PROTEIN"/>
    <property type="match status" value="1"/>
</dbReference>
<feature type="compositionally biased region" description="Low complexity" evidence="5">
    <location>
        <begin position="121"/>
        <end position="131"/>
    </location>
</feature>
<dbReference type="Pfam" id="PF00595">
    <property type="entry name" value="PDZ"/>
    <property type="match status" value="5"/>
</dbReference>
<dbReference type="InterPro" id="IPR036034">
    <property type="entry name" value="PDZ_sf"/>
</dbReference>
<dbReference type="AlphaFoldDB" id="E0VGE8"/>
<feature type="domain" description="PDZ" evidence="6">
    <location>
        <begin position="171"/>
        <end position="258"/>
    </location>
</feature>
<dbReference type="InParanoid" id="E0VGE8"/>
<dbReference type="CDD" id="cd06668">
    <property type="entry name" value="PDZ4_MUPP1-like"/>
    <property type="match status" value="1"/>
</dbReference>
<dbReference type="Gene3D" id="1.10.287.650">
    <property type="entry name" value="L27 domain"/>
    <property type="match status" value="1"/>
</dbReference>
<keyword evidence="3" id="KW-0677">Repeat</keyword>
<dbReference type="SUPFAM" id="SSF50156">
    <property type="entry name" value="PDZ domain-like"/>
    <property type="match status" value="5"/>
</dbReference>
<dbReference type="FunFam" id="2.30.42.10:FF:000125">
    <property type="entry name" value="PATJ, crumbs cell polarity complex component"/>
    <property type="match status" value="1"/>
</dbReference>
<dbReference type="eggNOG" id="KOG3528">
    <property type="taxonomic scope" value="Eukaryota"/>
</dbReference>
<feature type="domain" description="PDZ" evidence="6">
    <location>
        <begin position="492"/>
        <end position="577"/>
    </location>
</feature>